<reference evidence="1" key="2">
    <citation type="submission" date="2021-04" db="EMBL/GenBank/DDBJ databases">
        <authorList>
            <person name="Gilroy R."/>
        </authorList>
    </citation>
    <scope>NUCLEOTIDE SEQUENCE</scope>
    <source>
        <strain evidence="1">CHK118-2852</strain>
    </source>
</reference>
<dbReference type="AlphaFoldDB" id="A0A9D2KDD7"/>
<evidence type="ECO:0000313" key="2">
    <source>
        <dbReference type="Proteomes" id="UP000824108"/>
    </source>
</evidence>
<comment type="caution">
    <text evidence="1">The sequence shown here is derived from an EMBL/GenBank/DDBJ whole genome shotgun (WGS) entry which is preliminary data.</text>
</comment>
<reference evidence="1" key="1">
    <citation type="journal article" date="2021" name="PeerJ">
        <title>Extensive microbial diversity within the chicken gut microbiome revealed by metagenomics and culture.</title>
        <authorList>
            <person name="Gilroy R."/>
            <person name="Ravi A."/>
            <person name="Getino M."/>
            <person name="Pursley I."/>
            <person name="Horton D.L."/>
            <person name="Alikhan N.F."/>
            <person name="Baker D."/>
            <person name="Gharbi K."/>
            <person name="Hall N."/>
            <person name="Watson M."/>
            <person name="Adriaenssens E.M."/>
            <person name="Foster-Nyarko E."/>
            <person name="Jarju S."/>
            <person name="Secka A."/>
            <person name="Antonio M."/>
            <person name="Oren A."/>
            <person name="Chaudhuri R.R."/>
            <person name="La Ragione R."/>
            <person name="Hildebrand F."/>
            <person name="Pallen M.J."/>
        </authorList>
    </citation>
    <scope>NUCLEOTIDE SEQUENCE</scope>
    <source>
        <strain evidence="1">CHK118-2852</strain>
    </source>
</reference>
<dbReference type="EMBL" id="DXAV01000084">
    <property type="protein sequence ID" value="HIZ92509.1"/>
    <property type="molecule type" value="Genomic_DNA"/>
</dbReference>
<gene>
    <name evidence="1" type="ORF">H9807_10410</name>
</gene>
<dbReference type="Proteomes" id="UP000824108">
    <property type="component" value="Unassembled WGS sequence"/>
</dbReference>
<sequence>MEAIMNLWEEEVDQPLPESEYASKAKEFVQECRSMLAFISDGYSRCDWMGKEEWSLRGCVLQYLGYRLWHLLVGARELFDLRQRLLCDEHCADFQALVELVDNRCLVLISRLIWDAEEVWKAAGGQCLAMDGAKAELIRVLQEMKPWMNAVLRNGEVQKLLSEKCMEWRLHYNVLVPDDRVTPVGGYFRSVFKCLMLLAIPSSRVVPKDMGALFRNGFNTFRQSSYGVAFQEAYALRVKKALEHRDVPARLQWLEEKKIELQERIATFLCGFRISYRGLDEKEMAHFCRKLYARLNPTVRTFAAESAALPRMTDKDLFRYFLGEMQLRVLQEEVGRQRSQSHRVEAETGRPADDTVIFHPLVDERRLAESFRSVYTHCRESEEDVLQGKWSDMDFAAYLFVLVEKERLGREGFGDNSKAPFYRFVQERVIVGLRMDQRTFYNRLEKKLKRYRDYFLDKAGRQEENAALEANVHVRNFHTMQNLFHGTDYGEVLREAFKSYKTN</sequence>
<name>A0A9D2KDD7_9BACE</name>
<evidence type="ECO:0000313" key="1">
    <source>
        <dbReference type="EMBL" id="HIZ92509.1"/>
    </source>
</evidence>
<organism evidence="1 2">
    <name type="scientific">Candidatus Bacteroides merdavium</name>
    <dbReference type="NCBI Taxonomy" id="2838472"/>
    <lineage>
        <taxon>Bacteria</taxon>
        <taxon>Pseudomonadati</taxon>
        <taxon>Bacteroidota</taxon>
        <taxon>Bacteroidia</taxon>
        <taxon>Bacteroidales</taxon>
        <taxon>Bacteroidaceae</taxon>
        <taxon>Bacteroides</taxon>
    </lineage>
</organism>
<protein>
    <submittedName>
        <fullName evidence="1">Uncharacterized protein</fullName>
    </submittedName>
</protein>
<accession>A0A9D2KDD7</accession>
<proteinExistence type="predicted"/>